<dbReference type="OrthoDB" id="5779882at2759"/>
<feature type="domain" description="C2H2-type" evidence="1">
    <location>
        <begin position="96"/>
        <end position="119"/>
    </location>
</feature>
<dbReference type="InterPro" id="IPR013087">
    <property type="entry name" value="Znf_C2H2_type"/>
</dbReference>
<keyword evidence="3" id="KW-1185">Reference proteome</keyword>
<accession>A0A0C2CL77</accession>
<dbReference type="InterPro" id="IPR052797">
    <property type="entry name" value="RegFact_GeneExpr_CellDeath"/>
</dbReference>
<sequence length="304" mass="34832">MSMGGEYPADQYELVYESDSASSLVCLAEQDAYDSGYPRNEDRKRFFCSEMTCFWHGPTHASLRRHMMVTHSRNTHPEVRGLAAQSIRRSTKPKGVKCSECGQMAYSRPLLLRHMTQAHGIVAPLIYKTFSDRENLQSWLEQLRETHAVEFVVSSGSKKWGQGLQVHYLTCSRSGEQKERPNKKFRRPTRPSIKCGKNCMAYLKMKQNPTISELKIEACLHHSGHEIDASKIRLEQNEYVAHEELERSTPNMEQEDDDKVDPLVSGYETNLSLFPDDFSSYELECLPYDFMCDLESTNKVAVNG</sequence>
<evidence type="ECO:0000313" key="3">
    <source>
        <dbReference type="Proteomes" id="UP000054047"/>
    </source>
</evidence>
<evidence type="ECO:0000313" key="2">
    <source>
        <dbReference type="EMBL" id="KIH57293.1"/>
    </source>
</evidence>
<gene>
    <name evidence="2" type="ORF">ANCDUO_12516</name>
</gene>
<dbReference type="Proteomes" id="UP000054047">
    <property type="component" value="Unassembled WGS sequence"/>
</dbReference>
<organism evidence="2 3">
    <name type="scientific">Ancylostoma duodenale</name>
    <dbReference type="NCBI Taxonomy" id="51022"/>
    <lineage>
        <taxon>Eukaryota</taxon>
        <taxon>Metazoa</taxon>
        <taxon>Ecdysozoa</taxon>
        <taxon>Nematoda</taxon>
        <taxon>Chromadorea</taxon>
        <taxon>Rhabditida</taxon>
        <taxon>Rhabditina</taxon>
        <taxon>Rhabditomorpha</taxon>
        <taxon>Strongyloidea</taxon>
        <taxon>Ancylostomatidae</taxon>
        <taxon>Ancylostomatinae</taxon>
        <taxon>Ancylostoma</taxon>
    </lineage>
</organism>
<dbReference type="AlphaFoldDB" id="A0A0C2CL77"/>
<dbReference type="PANTHER" id="PTHR33936">
    <property type="entry name" value="PROTEIN CBG17840"/>
    <property type="match status" value="1"/>
</dbReference>
<proteinExistence type="predicted"/>
<feature type="domain" description="C2H2-type" evidence="1">
    <location>
        <begin position="46"/>
        <end position="71"/>
    </location>
</feature>
<evidence type="ECO:0000259" key="1">
    <source>
        <dbReference type="SMART" id="SM00355"/>
    </source>
</evidence>
<protein>
    <submittedName>
        <fullName evidence="2">Zinc finger, C2H2 type</fullName>
    </submittedName>
</protein>
<dbReference type="PANTHER" id="PTHR33936:SF1">
    <property type="entry name" value="PROTEIN CBG06911"/>
    <property type="match status" value="1"/>
</dbReference>
<dbReference type="SMART" id="SM00355">
    <property type="entry name" value="ZnF_C2H2"/>
    <property type="match status" value="2"/>
</dbReference>
<reference evidence="2 3" key="1">
    <citation type="submission" date="2013-12" db="EMBL/GenBank/DDBJ databases">
        <title>Draft genome of the parsitic nematode Ancylostoma duodenale.</title>
        <authorList>
            <person name="Mitreva M."/>
        </authorList>
    </citation>
    <scope>NUCLEOTIDE SEQUENCE [LARGE SCALE GENOMIC DNA]</scope>
    <source>
        <strain evidence="2 3">Zhejiang</strain>
    </source>
</reference>
<dbReference type="EMBL" id="KN734548">
    <property type="protein sequence ID" value="KIH57293.1"/>
    <property type="molecule type" value="Genomic_DNA"/>
</dbReference>
<name>A0A0C2CL77_9BILA</name>